<dbReference type="PANTHER" id="PTHR46142">
    <property type="match status" value="1"/>
</dbReference>
<keyword evidence="4" id="KW-1185">Reference proteome</keyword>
<evidence type="ECO:0000313" key="3">
    <source>
        <dbReference type="EMBL" id="PSC72153.1"/>
    </source>
</evidence>
<dbReference type="EMBL" id="LHPF02000011">
    <property type="protein sequence ID" value="PSC72153.1"/>
    <property type="molecule type" value="Genomic_DNA"/>
</dbReference>
<proteinExistence type="predicted"/>
<feature type="region of interest" description="Disordered" evidence="1">
    <location>
        <begin position="209"/>
        <end position="237"/>
    </location>
</feature>
<name>A0A2P6VDH9_9CHLO</name>
<reference evidence="3 4" key="1">
    <citation type="journal article" date="2018" name="Plant J.">
        <title>Genome sequences of Chlorella sorokiniana UTEX 1602 and Micractinium conductrix SAG 241.80: implications to maltose excretion by a green alga.</title>
        <authorList>
            <person name="Arriola M.B."/>
            <person name="Velmurugan N."/>
            <person name="Zhang Y."/>
            <person name="Plunkett M.H."/>
            <person name="Hondzo H."/>
            <person name="Barney B.M."/>
        </authorList>
    </citation>
    <scope>NUCLEOTIDE SEQUENCE [LARGE SCALE GENOMIC DNA]</scope>
    <source>
        <strain evidence="3 4">SAG 241.80</strain>
    </source>
</reference>
<dbReference type="GO" id="GO:0016740">
    <property type="term" value="F:transferase activity"/>
    <property type="evidence" value="ECO:0007669"/>
    <property type="project" value="UniProtKB-KW"/>
</dbReference>
<protein>
    <submittedName>
        <fullName evidence="3">Metallothiol transferase</fullName>
    </submittedName>
</protein>
<dbReference type="Gene3D" id="3.10.180.10">
    <property type="entry name" value="2,3-Dihydroxybiphenyl 1,2-Dioxygenase, domain 1"/>
    <property type="match status" value="1"/>
</dbReference>
<evidence type="ECO:0000259" key="2">
    <source>
        <dbReference type="PROSITE" id="PS51819"/>
    </source>
</evidence>
<dbReference type="Pfam" id="PF00903">
    <property type="entry name" value="Glyoxalase"/>
    <property type="match status" value="1"/>
</dbReference>
<dbReference type="Proteomes" id="UP000239649">
    <property type="component" value="Unassembled WGS sequence"/>
</dbReference>
<dbReference type="InterPro" id="IPR029068">
    <property type="entry name" value="Glyas_Bleomycin-R_OHBP_Dase"/>
</dbReference>
<dbReference type="AlphaFoldDB" id="A0A2P6VDH9"/>
<evidence type="ECO:0000313" key="4">
    <source>
        <dbReference type="Proteomes" id="UP000239649"/>
    </source>
</evidence>
<dbReference type="InterPro" id="IPR037523">
    <property type="entry name" value="VOC_core"/>
</dbReference>
<dbReference type="CDD" id="cd07245">
    <property type="entry name" value="VOC_like"/>
    <property type="match status" value="1"/>
</dbReference>
<dbReference type="PROSITE" id="PS51819">
    <property type="entry name" value="VOC"/>
    <property type="match status" value="1"/>
</dbReference>
<dbReference type="SUPFAM" id="SSF54593">
    <property type="entry name" value="Glyoxalase/Bleomycin resistance protein/Dihydroxybiphenyl dioxygenase"/>
    <property type="match status" value="1"/>
</dbReference>
<dbReference type="OrthoDB" id="16820at2759"/>
<comment type="caution">
    <text evidence="3">The sequence shown here is derived from an EMBL/GenBank/DDBJ whole genome shotgun (WGS) entry which is preliminary data.</text>
</comment>
<gene>
    <name evidence="3" type="ORF">C2E20_4384</name>
</gene>
<feature type="compositionally biased region" description="Low complexity" evidence="1">
    <location>
        <begin position="228"/>
        <end position="237"/>
    </location>
</feature>
<accession>A0A2P6VDH9</accession>
<sequence length="237" mass="25689">MAACAAPDYRRQLSMDRPGSGHLALRSVNHISKVCSNVAASVAFYRDVLGFHVVKRPDAFNESFEGCWLWRYGLGLHLIKGQPVPRSTHIDPKADHLSFQADSLEAVTAQLGRRGIPYVQQRVMEDGMEVSQLFFHDPDNNMIEVCNCDCLPIIPLDLPRCNTCANEAAAMLPGASPHKPAMLVPQCQACCAAAGPCCSCEDDEAMIESRDSLDSSRSETTPRFSTSAAALAAAPLP</sequence>
<dbReference type="InterPro" id="IPR004360">
    <property type="entry name" value="Glyas_Fos-R_dOase_dom"/>
</dbReference>
<feature type="domain" description="VOC" evidence="2">
    <location>
        <begin position="27"/>
        <end position="148"/>
    </location>
</feature>
<evidence type="ECO:0000256" key="1">
    <source>
        <dbReference type="SAM" id="MobiDB-lite"/>
    </source>
</evidence>
<organism evidence="3 4">
    <name type="scientific">Micractinium conductrix</name>
    <dbReference type="NCBI Taxonomy" id="554055"/>
    <lineage>
        <taxon>Eukaryota</taxon>
        <taxon>Viridiplantae</taxon>
        <taxon>Chlorophyta</taxon>
        <taxon>core chlorophytes</taxon>
        <taxon>Trebouxiophyceae</taxon>
        <taxon>Chlorellales</taxon>
        <taxon>Chlorellaceae</taxon>
        <taxon>Chlorella clade</taxon>
        <taxon>Micractinium</taxon>
    </lineage>
</organism>
<dbReference type="PANTHER" id="PTHR46142:SF3">
    <property type="entry name" value="F18B13.24 PROTEIN"/>
    <property type="match status" value="1"/>
</dbReference>
<keyword evidence="3" id="KW-0808">Transferase</keyword>